<dbReference type="EMBL" id="JASNVW010000001">
    <property type="protein sequence ID" value="MDK6028318.1"/>
    <property type="molecule type" value="Genomic_DNA"/>
</dbReference>
<keyword evidence="13 19" id="KW-0472">Membrane</keyword>
<evidence type="ECO:0000256" key="4">
    <source>
        <dbReference type="ARBA" id="ARBA00010561"/>
    </source>
</evidence>
<evidence type="ECO:0000256" key="6">
    <source>
        <dbReference type="ARBA" id="ARBA00015850"/>
    </source>
</evidence>
<dbReference type="PANTHER" id="PTHR34148:SF1">
    <property type="entry name" value="ADENOSYLCOBINAMIDE-GDP RIBAZOLETRANSFERASE"/>
    <property type="match status" value="1"/>
</dbReference>
<name>A0ABD4Z5U8_9CREN</name>
<feature type="transmembrane region" description="Helical" evidence="19">
    <location>
        <begin position="239"/>
        <end position="262"/>
    </location>
</feature>
<evidence type="ECO:0000256" key="16">
    <source>
        <dbReference type="ARBA" id="ARBA00032853"/>
    </source>
</evidence>
<dbReference type="GO" id="GO:0005886">
    <property type="term" value="C:plasma membrane"/>
    <property type="evidence" value="ECO:0007669"/>
    <property type="project" value="UniProtKB-SubCell"/>
</dbReference>
<dbReference type="GO" id="GO:0008818">
    <property type="term" value="F:cobalamin 5'-phosphate synthase activity"/>
    <property type="evidence" value="ECO:0007669"/>
    <property type="project" value="UniProtKB-UniRule"/>
</dbReference>
<keyword evidence="11 19" id="KW-0460">Magnesium</keyword>
<dbReference type="HAMAP" id="MF_00719">
    <property type="entry name" value="CobS"/>
    <property type="match status" value="1"/>
</dbReference>
<evidence type="ECO:0000256" key="8">
    <source>
        <dbReference type="ARBA" id="ARBA00022573"/>
    </source>
</evidence>
<evidence type="ECO:0000256" key="5">
    <source>
        <dbReference type="ARBA" id="ARBA00013200"/>
    </source>
</evidence>
<evidence type="ECO:0000256" key="9">
    <source>
        <dbReference type="ARBA" id="ARBA00022679"/>
    </source>
</evidence>
<dbReference type="Proteomes" id="UP001529235">
    <property type="component" value="Unassembled WGS sequence"/>
</dbReference>
<keyword evidence="10 19" id="KW-0812">Transmembrane</keyword>
<sequence length="263" mass="29099">MLKVIENFVALLSFLTPIPIPKRFQLRELKFEGLFMLPLVGFLRGVLAVIPITLLAMVNSNAIYVAVSIAVAMHYFVQGFIHGDGFIDFSEAVLAYRFGANPHKVVKDRYKGSYAIIVFSILALWIYSTLLQLCLFYGLENMVKAIIISETWSPISMALVSYLSLEPPEGMGKKFKEGVKLVDIVLGIVVSSVITIGLADLHIFKGFIKIIFLLASLAISCLITHMLSSRVLGYASGDVLGFAHEITFSVIITMLIFGARLWT</sequence>
<feature type="transmembrane region" description="Helical" evidence="19">
    <location>
        <begin position="184"/>
        <end position="204"/>
    </location>
</feature>
<evidence type="ECO:0000256" key="12">
    <source>
        <dbReference type="ARBA" id="ARBA00022989"/>
    </source>
</evidence>
<comment type="catalytic activity">
    <reaction evidence="18 19">
        <text>alpha-ribazole 5'-phosphate + adenosylcob(III)inamide-GDP = adenosylcob(III)alamin 5'-phosphate + GMP + H(+)</text>
        <dbReference type="Rhea" id="RHEA:23560"/>
        <dbReference type="ChEBI" id="CHEBI:15378"/>
        <dbReference type="ChEBI" id="CHEBI:57918"/>
        <dbReference type="ChEBI" id="CHEBI:58115"/>
        <dbReference type="ChEBI" id="CHEBI:60487"/>
        <dbReference type="ChEBI" id="CHEBI:60493"/>
        <dbReference type="EC" id="2.7.8.26"/>
    </reaction>
</comment>
<evidence type="ECO:0000256" key="19">
    <source>
        <dbReference type="HAMAP-Rule" id="MF_00719"/>
    </source>
</evidence>
<dbReference type="GO" id="GO:0051073">
    <property type="term" value="F:adenosylcobinamide-GDP ribazoletransferase activity"/>
    <property type="evidence" value="ECO:0007669"/>
    <property type="project" value="UniProtKB-UniRule"/>
</dbReference>
<dbReference type="RefSeq" id="WP_285273285.1">
    <property type="nucleotide sequence ID" value="NZ_JASNVW010000001.1"/>
</dbReference>
<dbReference type="AlphaFoldDB" id="A0ABD4Z5U8"/>
<comment type="pathway">
    <text evidence="3 19">Cofactor biosynthesis; adenosylcobalamin biosynthesis; adenosylcobalamin from cob(II)yrinate a,c-diamide: step 7/7.</text>
</comment>
<evidence type="ECO:0000256" key="17">
    <source>
        <dbReference type="ARBA" id="ARBA00048623"/>
    </source>
</evidence>
<feature type="transmembrane region" description="Helical" evidence="19">
    <location>
        <begin position="62"/>
        <end position="81"/>
    </location>
</feature>
<keyword evidence="7 19" id="KW-1003">Cell membrane</keyword>
<evidence type="ECO:0000256" key="3">
    <source>
        <dbReference type="ARBA" id="ARBA00004663"/>
    </source>
</evidence>
<feature type="transmembrane region" description="Helical" evidence="19">
    <location>
        <begin position="145"/>
        <end position="163"/>
    </location>
</feature>
<accession>A0ABD4Z5U8</accession>
<keyword evidence="12 19" id="KW-1133">Transmembrane helix</keyword>
<protein>
    <recommendedName>
        <fullName evidence="6 19">Adenosylcobinamide-GDP ribazoletransferase</fullName>
        <ecNumber evidence="5 19">2.7.8.26</ecNumber>
    </recommendedName>
    <alternativeName>
        <fullName evidence="16 19">Cobalamin synthase</fullName>
    </alternativeName>
    <alternativeName>
        <fullName evidence="15 19">Cobalamin-5'-phosphate synthase</fullName>
    </alternativeName>
</protein>
<reference evidence="20 21" key="1">
    <citation type="submission" date="2023-05" db="EMBL/GenBank/DDBJ databases">
        <title>A new hyperthermophilic archaea 'Ignisphaera cupida' sp. nov. and description of the family 'Ignisphaeraceae' fam. nov.</title>
        <authorList>
            <person name="Podosokorskaya O.A."/>
            <person name="Elcheninov A.G."/>
            <person name="Klukina A."/>
            <person name="Merkel A.Y."/>
        </authorList>
    </citation>
    <scope>NUCLEOTIDE SEQUENCE [LARGE SCALE GENOMIC DNA]</scope>
    <source>
        <strain evidence="20 21">4213-co</strain>
    </source>
</reference>
<keyword evidence="8 19" id="KW-0169">Cobalamin biosynthesis</keyword>
<comment type="similarity">
    <text evidence="4 19">Belongs to the CobS family.</text>
</comment>
<comment type="subcellular location">
    <subcellularLocation>
        <location evidence="2 19">Cell membrane</location>
        <topology evidence="2 19">Multi-pass membrane protein</topology>
    </subcellularLocation>
</comment>
<evidence type="ECO:0000313" key="21">
    <source>
        <dbReference type="Proteomes" id="UP001529235"/>
    </source>
</evidence>
<evidence type="ECO:0000256" key="11">
    <source>
        <dbReference type="ARBA" id="ARBA00022842"/>
    </source>
</evidence>
<organism evidence="20 21">
    <name type="scientific">Ignisphaera cupida</name>
    <dbReference type="NCBI Taxonomy" id="3050454"/>
    <lineage>
        <taxon>Archaea</taxon>
        <taxon>Thermoproteota</taxon>
        <taxon>Thermoprotei</taxon>
        <taxon>Desulfurococcales</taxon>
        <taxon>Desulfurococcaceae</taxon>
        <taxon>Ignisphaera</taxon>
    </lineage>
</organism>
<evidence type="ECO:0000256" key="7">
    <source>
        <dbReference type="ARBA" id="ARBA00022475"/>
    </source>
</evidence>
<evidence type="ECO:0000256" key="13">
    <source>
        <dbReference type="ARBA" id="ARBA00023136"/>
    </source>
</evidence>
<feature type="transmembrane region" description="Helical" evidence="19">
    <location>
        <begin position="33"/>
        <end position="56"/>
    </location>
</feature>
<evidence type="ECO:0000313" key="20">
    <source>
        <dbReference type="EMBL" id="MDK6028318.1"/>
    </source>
</evidence>
<feature type="transmembrane region" description="Helical" evidence="19">
    <location>
        <begin position="114"/>
        <end position="139"/>
    </location>
</feature>
<evidence type="ECO:0000256" key="15">
    <source>
        <dbReference type="ARBA" id="ARBA00032605"/>
    </source>
</evidence>
<keyword evidence="21" id="KW-1185">Reference proteome</keyword>
<evidence type="ECO:0000256" key="18">
    <source>
        <dbReference type="ARBA" id="ARBA00049504"/>
    </source>
</evidence>
<comment type="caution">
    <text evidence="20">The sequence shown here is derived from an EMBL/GenBank/DDBJ whole genome shotgun (WGS) entry which is preliminary data.</text>
</comment>
<gene>
    <name evidence="19" type="primary">cobS</name>
    <name evidence="20" type="ORF">QPL79_02940</name>
</gene>
<dbReference type="GO" id="GO:0009236">
    <property type="term" value="P:cobalamin biosynthetic process"/>
    <property type="evidence" value="ECO:0007669"/>
    <property type="project" value="UniProtKB-UniRule"/>
</dbReference>
<comment type="cofactor">
    <cofactor evidence="1 19">
        <name>Mg(2+)</name>
        <dbReference type="ChEBI" id="CHEBI:18420"/>
    </cofactor>
</comment>
<dbReference type="Pfam" id="PF02654">
    <property type="entry name" value="CobS"/>
    <property type="match status" value="1"/>
</dbReference>
<comment type="catalytic activity">
    <reaction evidence="17 19">
        <text>alpha-ribazole + adenosylcob(III)inamide-GDP = adenosylcob(III)alamin + GMP + H(+)</text>
        <dbReference type="Rhea" id="RHEA:16049"/>
        <dbReference type="ChEBI" id="CHEBI:10329"/>
        <dbReference type="ChEBI" id="CHEBI:15378"/>
        <dbReference type="ChEBI" id="CHEBI:18408"/>
        <dbReference type="ChEBI" id="CHEBI:58115"/>
        <dbReference type="ChEBI" id="CHEBI:60487"/>
        <dbReference type="EC" id="2.7.8.26"/>
    </reaction>
</comment>
<dbReference type="InterPro" id="IPR003805">
    <property type="entry name" value="CobS"/>
</dbReference>
<comment type="function">
    <text evidence="14 19">Joins adenosylcobinamide-GDP and alpha-ribazole to generate adenosylcobalamin (Ado-cobalamin). Also synthesizes adenosylcobalamin 5'-phosphate from adenosylcobinamide-GDP and alpha-ribazole 5'-phosphate.</text>
</comment>
<evidence type="ECO:0000256" key="10">
    <source>
        <dbReference type="ARBA" id="ARBA00022692"/>
    </source>
</evidence>
<proteinExistence type="inferred from homology"/>
<evidence type="ECO:0000256" key="2">
    <source>
        <dbReference type="ARBA" id="ARBA00004651"/>
    </source>
</evidence>
<dbReference type="EC" id="2.7.8.26" evidence="5 19"/>
<keyword evidence="9 19" id="KW-0808">Transferase</keyword>
<feature type="transmembrane region" description="Helical" evidence="19">
    <location>
        <begin position="210"/>
        <end position="227"/>
    </location>
</feature>
<evidence type="ECO:0000256" key="14">
    <source>
        <dbReference type="ARBA" id="ARBA00025228"/>
    </source>
</evidence>
<evidence type="ECO:0000256" key="1">
    <source>
        <dbReference type="ARBA" id="ARBA00001946"/>
    </source>
</evidence>
<dbReference type="PANTHER" id="PTHR34148">
    <property type="entry name" value="ADENOSYLCOBINAMIDE-GDP RIBAZOLETRANSFERASE"/>
    <property type="match status" value="1"/>
</dbReference>